<dbReference type="eggNOG" id="COG1250">
    <property type="taxonomic scope" value="Bacteria"/>
</dbReference>
<name>A0A090QXV6_9GAMM</name>
<dbReference type="PANTHER" id="PTHR43612:SF3">
    <property type="entry name" value="TRIFUNCTIONAL ENZYME SUBUNIT ALPHA, MITOCHONDRIAL"/>
    <property type="match status" value="1"/>
</dbReference>
<dbReference type="Gene3D" id="3.40.50.720">
    <property type="entry name" value="NAD(P)-binding Rossmann-like Domain"/>
    <property type="match status" value="1"/>
</dbReference>
<dbReference type="GO" id="GO:0070403">
    <property type="term" value="F:NAD+ binding"/>
    <property type="evidence" value="ECO:0007669"/>
    <property type="project" value="InterPro"/>
</dbReference>
<dbReference type="GO" id="GO:0004165">
    <property type="term" value="F:delta(3)-delta(2)-enoyl-CoA isomerase activity"/>
    <property type="evidence" value="ECO:0007669"/>
    <property type="project" value="UniProtKB-EC"/>
</dbReference>
<evidence type="ECO:0000259" key="1">
    <source>
        <dbReference type="Pfam" id="PF02737"/>
    </source>
</evidence>
<dbReference type="EMBL" id="BBMN01000021">
    <property type="protein sequence ID" value="GAL07990.1"/>
    <property type="molecule type" value="Genomic_DNA"/>
</dbReference>
<dbReference type="EC" id="1.1.1.35" evidence="2"/>
<dbReference type="SUPFAM" id="SSF51735">
    <property type="entry name" value="NAD(P)-binding Rossmann-fold domains"/>
    <property type="match status" value="1"/>
</dbReference>
<keyword evidence="2" id="KW-0456">Lyase</keyword>
<feature type="domain" description="3-hydroxyacyl-CoA dehydrogenase NAD binding" evidence="1">
    <location>
        <begin position="3"/>
        <end position="79"/>
    </location>
</feature>
<dbReference type="GO" id="GO:0016509">
    <property type="term" value="F:long-chain (3S)-3-hydroxyacyl-CoA dehydrogenase (NAD+) activity"/>
    <property type="evidence" value="ECO:0007669"/>
    <property type="project" value="TreeGrafter"/>
</dbReference>
<proteinExistence type="predicted"/>
<dbReference type="AlphaFoldDB" id="A0A090QXV6"/>
<dbReference type="EC" id="5.1.2.3" evidence="2"/>
<keyword evidence="2" id="KW-0413">Isomerase</keyword>
<organism evidence="2 3">
    <name type="scientific">Photobacterium aphoticum</name>
    <dbReference type="NCBI Taxonomy" id="754436"/>
    <lineage>
        <taxon>Bacteria</taxon>
        <taxon>Pseudomonadati</taxon>
        <taxon>Pseudomonadota</taxon>
        <taxon>Gammaproteobacteria</taxon>
        <taxon>Vibrionales</taxon>
        <taxon>Vibrionaceae</taxon>
        <taxon>Photobacterium</taxon>
    </lineage>
</organism>
<dbReference type="Proteomes" id="UP000029227">
    <property type="component" value="Unassembled WGS sequence"/>
</dbReference>
<dbReference type="PANTHER" id="PTHR43612">
    <property type="entry name" value="TRIFUNCTIONAL ENZYME SUBUNIT ALPHA"/>
    <property type="match status" value="1"/>
</dbReference>
<dbReference type="GO" id="GO:0008692">
    <property type="term" value="F:3-hydroxybutyryl-CoA epimerase activity"/>
    <property type="evidence" value="ECO:0007669"/>
    <property type="project" value="UniProtKB-EC"/>
</dbReference>
<evidence type="ECO:0000313" key="3">
    <source>
        <dbReference type="Proteomes" id="UP000029227"/>
    </source>
</evidence>
<dbReference type="InterPro" id="IPR050136">
    <property type="entry name" value="FA_oxidation_alpha_subunit"/>
</dbReference>
<dbReference type="EC" id="5.3.3.8" evidence="2"/>
<dbReference type="GO" id="GO:0004300">
    <property type="term" value="F:enoyl-CoA hydratase activity"/>
    <property type="evidence" value="ECO:0007669"/>
    <property type="project" value="UniProtKB-EC"/>
</dbReference>
<dbReference type="InterPro" id="IPR036291">
    <property type="entry name" value="NAD(P)-bd_dom_sf"/>
</dbReference>
<dbReference type="InterPro" id="IPR006176">
    <property type="entry name" value="3-OHacyl-CoA_DH_NAD-bd"/>
</dbReference>
<keyword evidence="2" id="KW-0560">Oxidoreductase</keyword>
<protein>
    <submittedName>
        <fullName evidence="2">Enoyl-CoA hydratase</fullName>
        <ecNumber evidence="2">1.1.1.35</ecNumber>
        <ecNumber evidence="2">4.2.1.17</ecNumber>
        <ecNumber evidence="2">5.1.2.3</ecNumber>
        <ecNumber evidence="2">5.3.3.8</ecNumber>
    </submittedName>
</protein>
<comment type="caution">
    <text evidence="2">The sequence shown here is derived from an EMBL/GenBank/DDBJ whole genome shotgun (WGS) entry which is preliminary data.</text>
</comment>
<reference evidence="2 3" key="1">
    <citation type="journal article" date="2014" name="Genome Announc.">
        <title>Draft Genome Sequences of Two Vibrionaceae Species, Vibrio ponticus C121 and Photobacterium aphoticum C119, Isolated as Coral Reef Microbiota.</title>
        <authorList>
            <person name="Al-saari N."/>
            <person name="Meirelles P.M."/>
            <person name="Mino S."/>
            <person name="Suda W."/>
            <person name="Oshima K."/>
            <person name="Hattori M."/>
            <person name="Ohkuma M."/>
            <person name="Thompson F.L."/>
            <person name="Gomez-Gil B."/>
            <person name="Sawabe T."/>
            <person name="Sawabe T."/>
        </authorList>
    </citation>
    <scope>NUCLEOTIDE SEQUENCE [LARGE SCALE GENOMIC DNA]</scope>
    <source>
        <strain evidence="2 3">JCM 19237</strain>
    </source>
</reference>
<dbReference type="GO" id="GO:0006635">
    <property type="term" value="P:fatty acid beta-oxidation"/>
    <property type="evidence" value="ECO:0007669"/>
    <property type="project" value="TreeGrafter"/>
</dbReference>
<evidence type="ECO:0000313" key="2">
    <source>
        <dbReference type="EMBL" id="GAL07990.1"/>
    </source>
</evidence>
<accession>A0A090QXV6</accession>
<gene>
    <name evidence="2" type="ORF">JCM19237_6762</name>
</gene>
<dbReference type="EC" id="4.2.1.17" evidence="2"/>
<dbReference type="STRING" id="754436.JCM19237_6762"/>
<sequence>MILKDIRTEALDLGMQEAAKLLNKQLARGRMDGIKMAQILASIHPTLHYADADSVDVVVEAVIEDPAIKAGVLREIEATSVKTR</sequence>
<dbReference type="Pfam" id="PF02737">
    <property type="entry name" value="3HCDH_N"/>
    <property type="match status" value="1"/>
</dbReference>